<organism evidence="1 2">
    <name type="scientific">Apodospora peruviana</name>
    <dbReference type="NCBI Taxonomy" id="516989"/>
    <lineage>
        <taxon>Eukaryota</taxon>
        <taxon>Fungi</taxon>
        <taxon>Dikarya</taxon>
        <taxon>Ascomycota</taxon>
        <taxon>Pezizomycotina</taxon>
        <taxon>Sordariomycetes</taxon>
        <taxon>Sordariomycetidae</taxon>
        <taxon>Sordariales</taxon>
        <taxon>Lasiosphaeriaceae</taxon>
        <taxon>Apodospora</taxon>
    </lineage>
</organism>
<sequence>MPADHITMAKYTGLQDPNFHRVMERLRVLTRYVEHRVRKNWGIWQKHRDMDIHHQLDDWGAEAHHATDRAEGQPPLPHSLGPAELHVGLVIKQVRNRLFVGRKSVLSYLDRVLGFDPLENDLIALQYAHQSKVKSSIVALFRILSTTQELPFEPNFDTYFDFYVQQCQIFQAHRGSFVTIRTYQEIVDLFLDFHRGLDRQAVKASLQKRLQYGTNLTPSISETVLNSTIDLAVRLFLMMRVGDVPHSIASSKSLQWTQGTITHCNGVKLPRLFNARNLQRIGGLKLAWATNLEDHLRVVDDDGKVKIFCHPSYLMLHRHSRIFPDDFVEETLRTLKLLFPANDKSLKAWIISLGPEVDRSLATCGTLRAELRHIERFRYWLDRLVILKEVFDEAEPSSLSQWWSCRAQSPVYGSLVRVSLILAFTSLWIDVNMTGAGVMFSKAHDIISRSARVRYEKGIITSNVISSFSTPSFALHWVLMTIVIHVGVDGDEAVGIVKSIIDPLSDTASTLYEIEDVDTGDMKTIYETRILGSMDFDT</sequence>
<reference evidence="1" key="1">
    <citation type="journal article" date="2023" name="Mol. Phylogenet. Evol.">
        <title>Genome-scale phylogeny and comparative genomics of the fungal order Sordariales.</title>
        <authorList>
            <person name="Hensen N."/>
            <person name="Bonometti L."/>
            <person name="Westerberg I."/>
            <person name="Brannstrom I.O."/>
            <person name="Guillou S."/>
            <person name="Cros-Aarteil S."/>
            <person name="Calhoun S."/>
            <person name="Haridas S."/>
            <person name="Kuo A."/>
            <person name="Mondo S."/>
            <person name="Pangilinan J."/>
            <person name="Riley R."/>
            <person name="LaButti K."/>
            <person name="Andreopoulos B."/>
            <person name="Lipzen A."/>
            <person name="Chen C."/>
            <person name="Yan M."/>
            <person name="Daum C."/>
            <person name="Ng V."/>
            <person name="Clum A."/>
            <person name="Steindorff A."/>
            <person name="Ohm R.A."/>
            <person name="Martin F."/>
            <person name="Silar P."/>
            <person name="Natvig D.O."/>
            <person name="Lalanne C."/>
            <person name="Gautier V."/>
            <person name="Ament-Velasquez S.L."/>
            <person name="Kruys A."/>
            <person name="Hutchinson M.I."/>
            <person name="Powell A.J."/>
            <person name="Barry K."/>
            <person name="Miller A.N."/>
            <person name="Grigoriev I.V."/>
            <person name="Debuchy R."/>
            <person name="Gladieux P."/>
            <person name="Hiltunen Thoren M."/>
            <person name="Johannesson H."/>
        </authorList>
    </citation>
    <scope>NUCLEOTIDE SEQUENCE</scope>
    <source>
        <strain evidence="1">CBS 118394</strain>
    </source>
</reference>
<comment type="caution">
    <text evidence="1">The sequence shown here is derived from an EMBL/GenBank/DDBJ whole genome shotgun (WGS) entry which is preliminary data.</text>
</comment>
<name>A0AAE0M2S0_9PEZI</name>
<accession>A0AAE0M2S0</accession>
<dbReference type="AlphaFoldDB" id="A0AAE0M2S0"/>
<dbReference type="EMBL" id="JAUEDM010000005">
    <property type="protein sequence ID" value="KAK3317027.1"/>
    <property type="molecule type" value="Genomic_DNA"/>
</dbReference>
<protein>
    <submittedName>
        <fullName evidence="1">Uncharacterized protein</fullName>
    </submittedName>
</protein>
<proteinExistence type="predicted"/>
<dbReference type="Proteomes" id="UP001283341">
    <property type="component" value="Unassembled WGS sequence"/>
</dbReference>
<gene>
    <name evidence="1" type="ORF">B0H66DRAFT_593097</name>
</gene>
<reference evidence="1" key="2">
    <citation type="submission" date="2023-06" db="EMBL/GenBank/DDBJ databases">
        <authorList>
            <consortium name="Lawrence Berkeley National Laboratory"/>
            <person name="Haridas S."/>
            <person name="Hensen N."/>
            <person name="Bonometti L."/>
            <person name="Westerberg I."/>
            <person name="Brannstrom I.O."/>
            <person name="Guillou S."/>
            <person name="Cros-Aarteil S."/>
            <person name="Calhoun S."/>
            <person name="Kuo A."/>
            <person name="Mondo S."/>
            <person name="Pangilinan J."/>
            <person name="Riley R."/>
            <person name="Labutti K."/>
            <person name="Andreopoulos B."/>
            <person name="Lipzen A."/>
            <person name="Chen C."/>
            <person name="Yanf M."/>
            <person name="Daum C."/>
            <person name="Ng V."/>
            <person name="Clum A."/>
            <person name="Steindorff A."/>
            <person name="Ohm R."/>
            <person name="Martin F."/>
            <person name="Silar P."/>
            <person name="Natvig D."/>
            <person name="Lalanne C."/>
            <person name="Gautier V."/>
            <person name="Ament-Velasquez S.L."/>
            <person name="Kruys A."/>
            <person name="Hutchinson M.I."/>
            <person name="Powell A.J."/>
            <person name="Barry K."/>
            <person name="Miller A.N."/>
            <person name="Grigoriev I.V."/>
            <person name="Debuchy R."/>
            <person name="Gladieux P."/>
            <person name="Thoren M.H."/>
            <person name="Johannesson H."/>
        </authorList>
    </citation>
    <scope>NUCLEOTIDE SEQUENCE</scope>
    <source>
        <strain evidence="1">CBS 118394</strain>
    </source>
</reference>
<keyword evidence="2" id="KW-1185">Reference proteome</keyword>
<evidence type="ECO:0000313" key="1">
    <source>
        <dbReference type="EMBL" id="KAK3317027.1"/>
    </source>
</evidence>
<evidence type="ECO:0000313" key="2">
    <source>
        <dbReference type="Proteomes" id="UP001283341"/>
    </source>
</evidence>